<comment type="caution">
    <text evidence="3">The sequence shown here is derived from an EMBL/GenBank/DDBJ whole genome shotgun (WGS) entry which is preliminary data.</text>
</comment>
<feature type="signal peptide" evidence="2">
    <location>
        <begin position="1"/>
        <end position="20"/>
    </location>
</feature>
<protein>
    <submittedName>
        <fullName evidence="3">PepSY domain-containing protein</fullName>
    </submittedName>
</protein>
<feature type="region of interest" description="Disordered" evidence="1">
    <location>
        <begin position="26"/>
        <end position="45"/>
    </location>
</feature>
<evidence type="ECO:0000256" key="2">
    <source>
        <dbReference type="SAM" id="SignalP"/>
    </source>
</evidence>
<dbReference type="Proteomes" id="UP000824927">
    <property type="component" value="Unassembled WGS sequence"/>
</dbReference>
<evidence type="ECO:0000256" key="1">
    <source>
        <dbReference type="SAM" id="MobiDB-lite"/>
    </source>
</evidence>
<feature type="chain" id="PRO_5040494314" evidence="2">
    <location>
        <begin position="21"/>
        <end position="105"/>
    </location>
</feature>
<reference evidence="3" key="1">
    <citation type="submission" date="2021-06" db="EMBL/GenBank/DDBJ databases">
        <title>50 bacteria genomes isolated from Dapeng, Shenzhen, China.</title>
        <authorList>
            <person name="Zheng W."/>
            <person name="Yu S."/>
            <person name="Huang Y."/>
        </authorList>
    </citation>
    <scope>NUCLEOTIDE SEQUENCE</scope>
    <source>
        <strain evidence="3">DP4N28-2</strain>
    </source>
</reference>
<accession>A0A9Q3S1P1</accession>
<organism evidence="3 4">
    <name type="scientific">Qipengyuania aquimaris</name>
    <dbReference type="NCBI Taxonomy" id="255984"/>
    <lineage>
        <taxon>Bacteria</taxon>
        <taxon>Pseudomonadati</taxon>
        <taxon>Pseudomonadota</taxon>
        <taxon>Alphaproteobacteria</taxon>
        <taxon>Sphingomonadales</taxon>
        <taxon>Erythrobacteraceae</taxon>
        <taxon>Qipengyuania</taxon>
    </lineage>
</organism>
<name>A0A9Q3S1P1_9SPHN</name>
<dbReference type="RefSeq" id="WP_221428850.1">
    <property type="nucleotide sequence ID" value="NZ_CP095080.1"/>
</dbReference>
<proteinExistence type="predicted"/>
<keyword evidence="2" id="KW-0732">Signal</keyword>
<evidence type="ECO:0000313" key="4">
    <source>
        <dbReference type="Proteomes" id="UP000824927"/>
    </source>
</evidence>
<sequence length="105" mass="11743">MKRVLASLLAFGLVAGPIAATIGAAPAEAQRRSDQGEARKEMRAGNILTSREIENRVLPSMRGAEYLGFDYDRTAMAYRLKFIRDGRVLYVDVDARTGRILRRSR</sequence>
<feature type="compositionally biased region" description="Basic and acidic residues" evidence="1">
    <location>
        <begin position="29"/>
        <end position="43"/>
    </location>
</feature>
<evidence type="ECO:0000313" key="3">
    <source>
        <dbReference type="EMBL" id="MBY6218190.1"/>
    </source>
</evidence>
<dbReference type="EMBL" id="JAHVKP010000001">
    <property type="protein sequence ID" value="MBY6218190.1"/>
    <property type="molecule type" value="Genomic_DNA"/>
</dbReference>
<gene>
    <name evidence="3" type="ORF">KUV31_07525</name>
</gene>
<dbReference type="AlphaFoldDB" id="A0A9Q3S1P1"/>